<feature type="domain" description="RNase H type-1" evidence="1">
    <location>
        <begin position="1"/>
        <end position="23"/>
    </location>
</feature>
<accession>A0A7T8QT46</accession>
<evidence type="ECO:0000313" key="2">
    <source>
        <dbReference type="EMBL" id="QQP54141.1"/>
    </source>
</evidence>
<dbReference type="GO" id="GO:0004523">
    <property type="term" value="F:RNA-DNA hybrid ribonuclease activity"/>
    <property type="evidence" value="ECO:0007669"/>
    <property type="project" value="InterPro"/>
</dbReference>
<dbReference type="GO" id="GO:0003676">
    <property type="term" value="F:nucleic acid binding"/>
    <property type="evidence" value="ECO:0007669"/>
    <property type="project" value="InterPro"/>
</dbReference>
<sequence>MGKGHNNNTGNELADALAKEGAMGKIPTTVSTSMCQVKTAARRTSLKEWRTSLLAMIICR</sequence>
<dbReference type="InterPro" id="IPR002156">
    <property type="entry name" value="RNaseH_domain"/>
</dbReference>
<proteinExistence type="predicted"/>
<organism evidence="2 3">
    <name type="scientific">Caligus rogercresseyi</name>
    <name type="common">Sea louse</name>
    <dbReference type="NCBI Taxonomy" id="217165"/>
    <lineage>
        <taxon>Eukaryota</taxon>
        <taxon>Metazoa</taxon>
        <taxon>Ecdysozoa</taxon>
        <taxon>Arthropoda</taxon>
        <taxon>Crustacea</taxon>
        <taxon>Multicrustacea</taxon>
        <taxon>Hexanauplia</taxon>
        <taxon>Copepoda</taxon>
        <taxon>Siphonostomatoida</taxon>
        <taxon>Caligidae</taxon>
        <taxon>Caligus</taxon>
    </lineage>
</organism>
<dbReference type="Proteomes" id="UP000595437">
    <property type="component" value="Chromosome 4"/>
</dbReference>
<evidence type="ECO:0000259" key="1">
    <source>
        <dbReference type="PROSITE" id="PS50879"/>
    </source>
</evidence>
<keyword evidence="3" id="KW-1185">Reference proteome</keyword>
<reference evidence="3" key="1">
    <citation type="submission" date="2021-01" db="EMBL/GenBank/DDBJ databases">
        <title>Caligus Genome Assembly.</title>
        <authorList>
            <person name="Gallardo-Escarate C."/>
        </authorList>
    </citation>
    <scope>NUCLEOTIDE SEQUENCE [LARGE SCALE GENOMIC DNA]</scope>
</reference>
<dbReference type="InterPro" id="IPR036397">
    <property type="entry name" value="RNaseH_sf"/>
</dbReference>
<dbReference type="PROSITE" id="PS50879">
    <property type="entry name" value="RNASE_H_1"/>
    <property type="match status" value="1"/>
</dbReference>
<gene>
    <name evidence="2" type="ORF">FKW44_006872</name>
</gene>
<evidence type="ECO:0000313" key="3">
    <source>
        <dbReference type="Proteomes" id="UP000595437"/>
    </source>
</evidence>
<name>A0A7T8QT46_CALRO</name>
<dbReference type="Gene3D" id="3.30.420.10">
    <property type="entry name" value="Ribonuclease H-like superfamily/Ribonuclease H"/>
    <property type="match status" value="1"/>
</dbReference>
<dbReference type="EMBL" id="CP045893">
    <property type="protein sequence ID" value="QQP54141.1"/>
    <property type="molecule type" value="Genomic_DNA"/>
</dbReference>
<dbReference type="OrthoDB" id="3265515at2759"/>
<dbReference type="AlphaFoldDB" id="A0A7T8QT46"/>
<protein>
    <recommendedName>
        <fullName evidence="1">RNase H type-1 domain-containing protein</fullName>
    </recommendedName>
</protein>